<feature type="transmembrane region" description="Helical" evidence="1">
    <location>
        <begin position="62"/>
        <end position="80"/>
    </location>
</feature>
<reference evidence="2 3" key="1">
    <citation type="journal article" date="2018" name="Front. Microbiol.">
        <title>Genome-Based Analysis Reveals the Taxonomy and Diversity of the Family Idiomarinaceae.</title>
        <authorList>
            <person name="Liu Y."/>
            <person name="Lai Q."/>
            <person name="Shao Z."/>
        </authorList>
    </citation>
    <scope>NUCLEOTIDE SEQUENCE [LARGE SCALE GENOMIC DNA]</scope>
    <source>
        <strain evidence="2 3">GBSy1</strain>
    </source>
</reference>
<evidence type="ECO:0008006" key="4">
    <source>
        <dbReference type="Google" id="ProtNLM"/>
    </source>
</evidence>
<sequence length="337" mass="37606">MDPLTHAALGALGGAGVARVVDRHSVKAATGLGALAGLFPDIDSVTLLVSPLYYHAYWHGTYTHSLLLAPAWALLFALLIRCIQRHSKGPALPFALLYWLGLTGICTHIAADLLTAWDVGVLMPLSNERVSLGLLFIVDPVFSASIVLALGVIYWQARQPNPRLLVTVLTLFGPVIWLSFAAVQKHAALTYAKQYARQAAPLSGHAMQAWPQPFSLYHWKLLQNANDGVWAMDLRVSDSDPLDWPFNWMQQSANAYLARNDAEWTFHPRQPTPEAETAWQHPDFQAVRDFMSYPAYLDNDSSCLWFTDLLFVVPQMQPPFQYGLCTHTDGSTRVRRR</sequence>
<evidence type="ECO:0000256" key="1">
    <source>
        <dbReference type="SAM" id="Phobius"/>
    </source>
</evidence>
<evidence type="ECO:0000313" key="3">
    <source>
        <dbReference type="Proteomes" id="UP000287410"/>
    </source>
</evidence>
<proteinExistence type="predicted"/>
<accession>A0ABY0C196</accession>
<organism evidence="2 3">
    <name type="scientific">Aliidiomarina sedimenti</name>
    <dbReference type="NCBI Taxonomy" id="1933879"/>
    <lineage>
        <taxon>Bacteria</taxon>
        <taxon>Pseudomonadati</taxon>
        <taxon>Pseudomonadota</taxon>
        <taxon>Gammaproteobacteria</taxon>
        <taxon>Alteromonadales</taxon>
        <taxon>Idiomarinaceae</taxon>
        <taxon>Aliidiomarina</taxon>
    </lineage>
</organism>
<gene>
    <name evidence="2" type="ORF">CWE12_06760</name>
</gene>
<dbReference type="Proteomes" id="UP000287410">
    <property type="component" value="Unassembled WGS sequence"/>
</dbReference>
<keyword evidence="3" id="KW-1185">Reference proteome</keyword>
<name>A0ABY0C196_9GAMM</name>
<protein>
    <recommendedName>
        <fullName evidence="4">Metal-dependent hydrolase</fullName>
    </recommendedName>
</protein>
<dbReference type="Pfam" id="PF04307">
    <property type="entry name" value="YdjM"/>
    <property type="match status" value="1"/>
</dbReference>
<keyword evidence="1" id="KW-0812">Transmembrane</keyword>
<dbReference type="PANTHER" id="PTHR40031">
    <property type="entry name" value="HYPOTHETICAL MEMBRANE SPANNING PROTEIN"/>
    <property type="match status" value="1"/>
</dbReference>
<feature type="transmembrane region" description="Helical" evidence="1">
    <location>
        <begin position="164"/>
        <end position="183"/>
    </location>
</feature>
<dbReference type="InterPro" id="IPR053170">
    <property type="entry name" value="Transcription_regulator"/>
</dbReference>
<dbReference type="RefSeq" id="WP_126788907.1">
    <property type="nucleotide sequence ID" value="NZ_PIPN01000002.1"/>
</dbReference>
<keyword evidence="1" id="KW-1133">Transmembrane helix</keyword>
<evidence type="ECO:0000313" key="2">
    <source>
        <dbReference type="EMBL" id="RUO30933.1"/>
    </source>
</evidence>
<keyword evidence="1" id="KW-0472">Membrane</keyword>
<feature type="transmembrane region" description="Helical" evidence="1">
    <location>
        <begin position="131"/>
        <end position="155"/>
    </location>
</feature>
<dbReference type="InterPro" id="IPR007404">
    <property type="entry name" value="YdjM-like"/>
</dbReference>
<feature type="transmembrane region" description="Helical" evidence="1">
    <location>
        <begin position="92"/>
        <end position="111"/>
    </location>
</feature>
<dbReference type="PANTHER" id="PTHR40031:SF1">
    <property type="entry name" value="MEMBRANE-BOUND METAL-DEPENDENT HYDROLASE"/>
    <property type="match status" value="1"/>
</dbReference>
<dbReference type="EMBL" id="PIPN01000002">
    <property type="protein sequence ID" value="RUO30933.1"/>
    <property type="molecule type" value="Genomic_DNA"/>
</dbReference>
<comment type="caution">
    <text evidence="2">The sequence shown here is derived from an EMBL/GenBank/DDBJ whole genome shotgun (WGS) entry which is preliminary data.</text>
</comment>